<evidence type="ECO:0000313" key="2">
    <source>
        <dbReference type="EMBL" id="KHN00192.1"/>
    </source>
</evidence>
<accession>A0A0B2NXI3</accession>
<name>A0A0B2NXI3_GLYSO</name>
<feature type="region of interest" description="Disordered" evidence="1">
    <location>
        <begin position="1"/>
        <end position="33"/>
    </location>
</feature>
<evidence type="ECO:0000256" key="1">
    <source>
        <dbReference type="SAM" id="MobiDB-lite"/>
    </source>
</evidence>
<feature type="compositionally biased region" description="Basic and acidic residues" evidence="1">
    <location>
        <begin position="1"/>
        <end position="13"/>
    </location>
</feature>
<organism evidence="2">
    <name type="scientific">Glycine soja</name>
    <name type="common">Wild soybean</name>
    <dbReference type="NCBI Taxonomy" id="3848"/>
    <lineage>
        <taxon>Eukaryota</taxon>
        <taxon>Viridiplantae</taxon>
        <taxon>Streptophyta</taxon>
        <taxon>Embryophyta</taxon>
        <taxon>Tracheophyta</taxon>
        <taxon>Spermatophyta</taxon>
        <taxon>Magnoliopsida</taxon>
        <taxon>eudicotyledons</taxon>
        <taxon>Gunneridae</taxon>
        <taxon>Pentapetalae</taxon>
        <taxon>rosids</taxon>
        <taxon>fabids</taxon>
        <taxon>Fabales</taxon>
        <taxon>Fabaceae</taxon>
        <taxon>Papilionoideae</taxon>
        <taxon>50 kb inversion clade</taxon>
        <taxon>NPAAA clade</taxon>
        <taxon>indigoferoid/millettioid clade</taxon>
        <taxon>Phaseoleae</taxon>
        <taxon>Glycine</taxon>
        <taxon>Glycine subgen. Soja</taxon>
    </lineage>
</organism>
<dbReference type="EMBL" id="KN671175">
    <property type="protein sequence ID" value="KHN00192.1"/>
    <property type="molecule type" value="Genomic_DNA"/>
</dbReference>
<proteinExistence type="predicted"/>
<dbReference type="AlphaFoldDB" id="A0A0B2NXI3"/>
<gene>
    <name evidence="2" type="ORF">glysoja_028720</name>
</gene>
<dbReference type="Proteomes" id="UP000053555">
    <property type="component" value="Unassembled WGS sequence"/>
</dbReference>
<sequence>MPSRFGDSEKAWDPPKPTYSTLHPPSTEAGRTW</sequence>
<protein>
    <submittedName>
        <fullName evidence="2">Uncharacterized protein</fullName>
    </submittedName>
</protein>
<reference evidence="2" key="1">
    <citation type="submission" date="2014-07" db="EMBL/GenBank/DDBJ databases">
        <title>Identification of a novel salt tolerance gene in wild soybean by whole-genome sequencing.</title>
        <authorList>
            <person name="Lam H.-M."/>
            <person name="Qi X."/>
            <person name="Li M.-W."/>
            <person name="Liu X."/>
            <person name="Xie M."/>
            <person name="Ni M."/>
            <person name="Xu X."/>
        </authorList>
    </citation>
    <scope>NUCLEOTIDE SEQUENCE [LARGE SCALE GENOMIC DNA]</scope>
    <source>
        <tissue evidence="2">Root</tissue>
    </source>
</reference>